<dbReference type="EMBL" id="KV919520">
    <property type="protein sequence ID" value="OSX69502.1"/>
    <property type="molecule type" value="Genomic_DNA"/>
</dbReference>
<accession>A0A1X6NLR2</accession>
<dbReference type="Proteomes" id="UP000218209">
    <property type="component" value="Unassembled WGS sequence"/>
</dbReference>
<sequence>MAALPSHSRPGMAATSTRSASARTASVPPRPTSAAANPPRAPAAARFTSYDGESVSWADAMAAISAKYNRRPAAGDGQPSAHTVRHAAPPVVSSAWEPTYATGRRTAAWRAATSGAWAVKPRASDAVRVRTTASSATAATANSPAHRPTAVSVAMRAAAPAAAAHADTIDADRSAPAAADAARSSRPADGATTGAAPPAAAVRERMKRAVATRVGTPTPDLADRTTTPTKSLALPSVTSGTRRSRASMTSDAEEAAADTRAASKLSPSSTWNCA</sequence>
<organism evidence="2 3">
    <name type="scientific">Porphyra umbilicalis</name>
    <name type="common">Purple laver</name>
    <name type="synonym">Red alga</name>
    <dbReference type="NCBI Taxonomy" id="2786"/>
    <lineage>
        <taxon>Eukaryota</taxon>
        <taxon>Rhodophyta</taxon>
        <taxon>Bangiophyceae</taxon>
        <taxon>Bangiales</taxon>
        <taxon>Bangiaceae</taxon>
        <taxon>Porphyra</taxon>
    </lineage>
</organism>
<evidence type="ECO:0000313" key="2">
    <source>
        <dbReference type="EMBL" id="OSX69502.1"/>
    </source>
</evidence>
<feature type="compositionally biased region" description="Low complexity" evidence="1">
    <location>
        <begin position="13"/>
        <end position="43"/>
    </location>
</feature>
<evidence type="ECO:0000313" key="3">
    <source>
        <dbReference type="Proteomes" id="UP000218209"/>
    </source>
</evidence>
<proteinExistence type="predicted"/>
<feature type="region of interest" description="Disordered" evidence="1">
    <location>
        <begin position="71"/>
        <end position="90"/>
    </location>
</feature>
<protein>
    <submittedName>
        <fullName evidence="2">Uncharacterized protein</fullName>
    </submittedName>
</protein>
<keyword evidence="3" id="KW-1185">Reference proteome</keyword>
<dbReference type="AlphaFoldDB" id="A0A1X6NLR2"/>
<feature type="region of interest" description="Disordered" evidence="1">
    <location>
        <begin position="165"/>
        <end position="274"/>
    </location>
</feature>
<feature type="compositionally biased region" description="Polar residues" evidence="1">
    <location>
        <begin position="224"/>
        <end position="241"/>
    </location>
</feature>
<reference evidence="2 3" key="1">
    <citation type="submission" date="2017-03" db="EMBL/GenBank/DDBJ databases">
        <title>WGS assembly of Porphyra umbilicalis.</title>
        <authorList>
            <person name="Brawley S.H."/>
            <person name="Blouin N.A."/>
            <person name="Ficko-Blean E."/>
            <person name="Wheeler G.L."/>
            <person name="Lohr M."/>
            <person name="Goodson H.V."/>
            <person name="Jenkins J.W."/>
            <person name="Blaby-Haas C.E."/>
            <person name="Helliwell K.E."/>
            <person name="Chan C."/>
            <person name="Marriage T."/>
            <person name="Bhattacharya D."/>
            <person name="Klein A.S."/>
            <person name="Badis Y."/>
            <person name="Brodie J."/>
            <person name="Cao Y."/>
            <person name="Collen J."/>
            <person name="Dittami S.M."/>
            <person name="Gachon C.M."/>
            <person name="Green B.R."/>
            <person name="Karpowicz S."/>
            <person name="Kim J.W."/>
            <person name="Kudahl U."/>
            <person name="Lin S."/>
            <person name="Michel G."/>
            <person name="Mittag M."/>
            <person name="Olson B.J."/>
            <person name="Pangilinan J."/>
            <person name="Peng Y."/>
            <person name="Qiu H."/>
            <person name="Shu S."/>
            <person name="Singer J.T."/>
            <person name="Smith A.G."/>
            <person name="Sprecher B.N."/>
            <person name="Wagner V."/>
            <person name="Wang W."/>
            <person name="Wang Z.-Y."/>
            <person name="Yan J."/>
            <person name="Yarish C."/>
            <person name="Zoeuner-Riek S."/>
            <person name="Zhuang Y."/>
            <person name="Zou Y."/>
            <person name="Lindquist E.A."/>
            <person name="Grimwood J."/>
            <person name="Barry K."/>
            <person name="Rokhsar D.S."/>
            <person name="Schmutz J."/>
            <person name="Stiller J.W."/>
            <person name="Grossman A.R."/>
            <person name="Prochnik S.E."/>
        </authorList>
    </citation>
    <scope>NUCLEOTIDE SEQUENCE [LARGE SCALE GENOMIC DNA]</scope>
    <source>
        <strain evidence="2">4086291</strain>
    </source>
</reference>
<evidence type="ECO:0000256" key="1">
    <source>
        <dbReference type="SAM" id="MobiDB-lite"/>
    </source>
</evidence>
<gene>
    <name evidence="2" type="ORF">BU14_1453s0001</name>
</gene>
<feature type="region of interest" description="Disordered" evidence="1">
    <location>
        <begin position="1"/>
        <end position="43"/>
    </location>
</feature>
<feature type="compositionally biased region" description="Polar residues" evidence="1">
    <location>
        <begin position="265"/>
        <end position="274"/>
    </location>
</feature>
<name>A0A1X6NLR2_PORUM</name>
<feature type="compositionally biased region" description="Low complexity" evidence="1">
    <location>
        <begin position="174"/>
        <end position="201"/>
    </location>
</feature>